<dbReference type="SMART" id="SM00479">
    <property type="entry name" value="EXOIII"/>
    <property type="match status" value="1"/>
</dbReference>
<dbReference type="SUPFAM" id="SSF53098">
    <property type="entry name" value="Ribonuclease H-like"/>
    <property type="match status" value="1"/>
</dbReference>
<keyword evidence="3" id="KW-1185">Reference proteome</keyword>
<dbReference type="CDD" id="cd06127">
    <property type="entry name" value="DEDDh"/>
    <property type="match status" value="1"/>
</dbReference>
<dbReference type="Proteomes" id="UP001519273">
    <property type="component" value="Unassembled WGS sequence"/>
</dbReference>
<dbReference type="Pfam" id="PF00929">
    <property type="entry name" value="RNase_T"/>
    <property type="match status" value="1"/>
</dbReference>
<dbReference type="InterPro" id="IPR013520">
    <property type="entry name" value="Ribonucl_H"/>
</dbReference>
<reference evidence="2 3" key="1">
    <citation type="submission" date="2021-03" db="EMBL/GenBank/DDBJ databases">
        <title>Genomic Encyclopedia of Type Strains, Phase IV (KMG-IV): sequencing the most valuable type-strain genomes for metagenomic binning, comparative biology and taxonomic classification.</title>
        <authorList>
            <person name="Goeker M."/>
        </authorList>
    </citation>
    <scope>NUCLEOTIDE SEQUENCE [LARGE SCALE GENOMIC DNA]</scope>
    <source>
        <strain evidence="2 3">DSM 23491</strain>
    </source>
</reference>
<proteinExistence type="predicted"/>
<comment type="caution">
    <text evidence="2">The sequence shown here is derived from an EMBL/GenBank/DDBJ whole genome shotgun (WGS) entry which is preliminary data.</text>
</comment>
<dbReference type="RefSeq" id="WP_245252432.1">
    <property type="nucleotide sequence ID" value="NZ_CBCRVE010000004.1"/>
</dbReference>
<dbReference type="EMBL" id="JAGGKP010000011">
    <property type="protein sequence ID" value="MBP1938150.1"/>
    <property type="molecule type" value="Genomic_DNA"/>
</dbReference>
<sequence>MLAPEIITVIDIETTGLDPHLDHITEIAAIRAEVGADGSVREIGRFQTFVALPDGVNIPPEITELTRISDDDLRGAPDITAASLALEFWLEGSLVISHNAPFDLAFLGTIHPDSFACTRAMSRLVDPDESARLGGLLHALWHRIERTPSRDE</sequence>
<dbReference type="InterPro" id="IPR036397">
    <property type="entry name" value="RNaseH_sf"/>
</dbReference>
<evidence type="ECO:0000313" key="3">
    <source>
        <dbReference type="Proteomes" id="UP001519273"/>
    </source>
</evidence>
<dbReference type="Gene3D" id="3.30.420.10">
    <property type="entry name" value="Ribonuclease H-like superfamily/Ribonuclease H"/>
    <property type="match status" value="1"/>
</dbReference>
<name>A0ABS4H6I1_9BACL</name>
<dbReference type="PANTHER" id="PTHR30231">
    <property type="entry name" value="DNA POLYMERASE III SUBUNIT EPSILON"/>
    <property type="match status" value="1"/>
</dbReference>
<evidence type="ECO:0000313" key="2">
    <source>
        <dbReference type="EMBL" id="MBP1938150.1"/>
    </source>
</evidence>
<protein>
    <submittedName>
        <fullName evidence="2">DNA polymerase III epsilon subunit-like protein</fullName>
    </submittedName>
</protein>
<organism evidence="2 3">
    <name type="scientific">Paenibacillus sediminis</name>
    <dbReference type="NCBI Taxonomy" id="664909"/>
    <lineage>
        <taxon>Bacteria</taxon>
        <taxon>Bacillati</taxon>
        <taxon>Bacillota</taxon>
        <taxon>Bacilli</taxon>
        <taxon>Bacillales</taxon>
        <taxon>Paenibacillaceae</taxon>
        <taxon>Paenibacillus</taxon>
    </lineage>
</organism>
<dbReference type="PANTHER" id="PTHR30231:SF41">
    <property type="entry name" value="DNA POLYMERASE III SUBUNIT EPSILON"/>
    <property type="match status" value="1"/>
</dbReference>
<gene>
    <name evidence="2" type="ORF">J2Z20_003069</name>
</gene>
<feature type="domain" description="Exonuclease" evidence="1">
    <location>
        <begin position="6"/>
        <end position="150"/>
    </location>
</feature>
<accession>A0ABS4H6I1</accession>
<evidence type="ECO:0000259" key="1">
    <source>
        <dbReference type="SMART" id="SM00479"/>
    </source>
</evidence>
<dbReference type="InterPro" id="IPR012337">
    <property type="entry name" value="RNaseH-like_sf"/>
</dbReference>